<evidence type="ECO:0000256" key="8">
    <source>
        <dbReference type="HAMAP-Rule" id="MF_01324"/>
    </source>
</evidence>
<dbReference type="RefSeq" id="YP_009409882.1">
    <property type="nucleotide sequence ID" value="NC_035516.1"/>
</dbReference>
<keyword evidence="6 8" id="KW-0862">Zinc</keyword>
<protein>
    <recommendedName>
        <fullName evidence="8">DNA-directed RNA polymerase subunit beta''</fullName>
        <ecNumber evidence="8">2.7.7.6</ecNumber>
    </recommendedName>
    <alternativeName>
        <fullName evidence="8">PEP</fullName>
    </alternativeName>
    <alternativeName>
        <fullName evidence="8">Plastid-encoded RNA polymerase subunit beta''</fullName>
        <shortName evidence="8">RNA polymerase subunit beta''</shortName>
    </alternativeName>
</protein>
<feature type="domain" description="RNA polymerase Rpb1" evidence="9">
    <location>
        <begin position="176"/>
        <end position="369"/>
    </location>
</feature>
<evidence type="ECO:0000256" key="2">
    <source>
        <dbReference type="ARBA" id="ARBA00022640"/>
    </source>
</evidence>
<dbReference type="Pfam" id="PF04998">
    <property type="entry name" value="RNA_pol_Rpb1_5"/>
    <property type="match status" value="2"/>
</dbReference>
<evidence type="ECO:0000313" key="11">
    <source>
        <dbReference type="EMBL" id="ASJ65085.1"/>
    </source>
</evidence>
<dbReference type="GO" id="GO:0006351">
    <property type="term" value="P:DNA-templated transcription"/>
    <property type="evidence" value="ECO:0007669"/>
    <property type="project" value="UniProtKB-UniRule"/>
</dbReference>
<dbReference type="GO" id="GO:0003677">
    <property type="term" value="F:DNA binding"/>
    <property type="evidence" value="ECO:0007669"/>
    <property type="project" value="UniProtKB-UniRule"/>
</dbReference>
<dbReference type="Gene3D" id="1.10.1790.20">
    <property type="match status" value="1"/>
</dbReference>
<dbReference type="EC" id="2.7.7.6" evidence="8"/>
<feature type="domain" description="RNA polymerase Rpb1" evidence="9">
    <location>
        <begin position="1200"/>
        <end position="1286"/>
    </location>
</feature>
<feature type="binding site" evidence="8">
    <location>
        <position position="224"/>
    </location>
    <ligand>
        <name>Zn(2+)</name>
        <dbReference type="ChEBI" id="CHEBI:29105"/>
    </ligand>
</feature>
<dbReference type="InterPro" id="IPR012756">
    <property type="entry name" value="DNA-dir_RpoC2_beta_pp"/>
</dbReference>
<comment type="similarity">
    <text evidence="8">Belongs to the RNA polymerase beta' chain family. RpoC2 subfamily.</text>
</comment>
<comment type="cofactor">
    <cofactor evidence="8">
        <name>Zn(2+)</name>
        <dbReference type="ChEBI" id="CHEBI:29105"/>
    </cofactor>
    <text evidence="8">Binds 1 Zn(2+) ion per subunit.</text>
</comment>
<evidence type="ECO:0000259" key="9">
    <source>
        <dbReference type="Pfam" id="PF04998"/>
    </source>
</evidence>
<keyword evidence="3 8" id="KW-0808">Transferase</keyword>
<dbReference type="GO" id="GO:0000428">
    <property type="term" value="C:DNA-directed RNA polymerase complex"/>
    <property type="evidence" value="ECO:0007669"/>
    <property type="project" value="UniProtKB-KW"/>
</dbReference>
<organism evidence="11">
    <name type="scientific">Cressa cretica</name>
    <dbReference type="NCBI Taxonomy" id="1465651"/>
    <lineage>
        <taxon>Eukaryota</taxon>
        <taxon>Viridiplantae</taxon>
        <taxon>Streptophyta</taxon>
        <taxon>Embryophyta</taxon>
        <taxon>Tracheophyta</taxon>
        <taxon>Spermatophyta</taxon>
        <taxon>Magnoliopsida</taxon>
        <taxon>eudicotyledons</taxon>
        <taxon>Gunneridae</taxon>
        <taxon>Pentapetalae</taxon>
        <taxon>asterids</taxon>
        <taxon>lamiids</taxon>
        <taxon>Solanales</taxon>
        <taxon>Convolvulaceae</taxon>
        <taxon>Cresseae</taxon>
        <taxon>Cressa</taxon>
    </lineage>
</organism>
<dbReference type="GO" id="GO:0008270">
    <property type="term" value="F:zinc ion binding"/>
    <property type="evidence" value="ECO:0007669"/>
    <property type="project" value="UniProtKB-UniRule"/>
</dbReference>
<evidence type="ECO:0000256" key="5">
    <source>
        <dbReference type="ARBA" id="ARBA00022723"/>
    </source>
</evidence>
<dbReference type="InterPro" id="IPR007081">
    <property type="entry name" value="RNA_pol_Rpb1_5"/>
</dbReference>
<dbReference type="HAMAP" id="MF_01324">
    <property type="entry name" value="RNApol_bact_RpoC2"/>
    <property type="match status" value="1"/>
</dbReference>
<dbReference type="FunFam" id="1.10.132.30:FF:000002">
    <property type="entry name" value="DNA-directed RNA polymerase subunit beta"/>
    <property type="match status" value="1"/>
</dbReference>
<reference evidence="11" key="1">
    <citation type="submission" date="2017-05" db="EMBL/GenBank/DDBJ databases">
        <title>Complete chloroplast genome of Cressa cretica.</title>
        <authorList>
            <person name="Bhatt P."/>
            <person name="Thaker V.S."/>
        </authorList>
    </citation>
    <scope>NUCLEOTIDE SEQUENCE</scope>
</reference>
<geneLocation type="chloroplast" evidence="11"/>
<feature type="binding site" evidence="8">
    <location>
        <position position="295"/>
    </location>
    <ligand>
        <name>Zn(2+)</name>
        <dbReference type="ChEBI" id="CHEBI:29105"/>
    </ligand>
</feature>
<proteinExistence type="inferred from homology"/>
<dbReference type="GO" id="GO:0003899">
    <property type="term" value="F:DNA-directed RNA polymerase activity"/>
    <property type="evidence" value="ECO:0007669"/>
    <property type="project" value="UniProtKB-UniRule"/>
</dbReference>
<dbReference type="NCBIfam" id="TIGR02388">
    <property type="entry name" value="rpoC2_cyan"/>
    <property type="match status" value="1"/>
</dbReference>
<name>A0A220NCX8_9ASTE</name>
<feature type="binding site" evidence="8">
    <location>
        <position position="305"/>
    </location>
    <ligand>
        <name>Zn(2+)</name>
        <dbReference type="ChEBI" id="CHEBI:29105"/>
    </ligand>
</feature>
<evidence type="ECO:0000256" key="4">
    <source>
        <dbReference type="ARBA" id="ARBA00022695"/>
    </source>
</evidence>
<keyword evidence="2 11" id="KW-0934">Plastid</keyword>
<dbReference type="InterPro" id="IPR007083">
    <property type="entry name" value="RNA_pol_Rpb1_4"/>
</dbReference>
<feature type="binding site" evidence="8">
    <location>
        <position position="302"/>
    </location>
    <ligand>
        <name>Zn(2+)</name>
        <dbReference type="ChEBI" id="CHEBI:29105"/>
    </ligand>
</feature>
<keyword evidence="11" id="KW-0150">Chloroplast</keyword>
<comment type="catalytic activity">
    <reaction evidence="8">
        <text>RNA(n) + a ribonucleoside 5'-triphosphate = RNA(n+1) + diphosphate</text>
        <dbReference type="Rhea" id="RHEA:21248"/>
        <dbReference type="Rhea" id="RHEA-COMP:14527"/>
        <dbReference type="Rhea" id="RHEA-COMP:17342"/>
        <dbReference type="ChEBI" id="CHEBI:33019"/>
        <dbReference type="ChEBI" id="CHEBI:61557"/>
        <dbReference type="ChEBI" id="CHEBI:140395"/>
        <dbReference type="EC" id="2.7.7.6"/>
    </reaction>
</comment>
<comment type="subunit">
    <text evidence="8">In plastids the minimal PEP RNA polymerase catalytic core is composed of four subunits: alpha, beta, beta', and beta''. When a (nuclear-encoded) sigma factor is associated with the core the holoenzyme is formed, which can initiate transcription.</text>
</comment>
<dbReference type="CDD" id="cd02655">
    <property type="entry name" value="RNAP_beta'_C"/>
    <property type="match status" value="1"/>
</dbReference>
<dbReference type="GeneID" id="33870273"/>
<keyword evidence="4 8" id="KW-0548">Nucleotidyltransferase</keyword>
<dbReference type="Gene3D" id="1.10.132.30">
    <property type="match status" value="1"/>
</dbReference>
<dbReference type="InterPro" id="IPR042102">
    <property type="entry name" value="RNA_pol_Rpb1_3_sf"/>
</dbReference>
<evidence type="ECO:0000259" key="10">
    <source>
        <dbReference type="Pfam" id="PF05000"/>
    </source>
</evidence>
<dbReference type="Gene3D" id="1.10.150.390">
    <property type="match status" value="1"/>
</dbReference>
<dbReference type="InterPro" id="IPR038120">
    <property type="entry name" value="Rpb1_funnel_sf"/>
</dbReference>
<keyword evidence="7 8" id="KW-0804">Transcription</keyword>
<sequence>MEVLMAERANLLFHNKVIDGTAIKRLISRLIDHFGMAYTSHILDQVKTLGFQQATATSISLGIDDLLTIPSKGWLVQDAEQQSFILEKHHHYGNVHTVEKLRQSIEIWYATSEYLRQEMNPNFRMTDPLNPVHIMSFSGARGNASQVHQLIGMRGLMSDPQGQMIDLPIQSNLREGLSLTEYIISCYGARKGVVDTAVRTSDAGYLTRRLVEVVQHIVVRRADCGTVRGISVSPQNGMVPERIFIQTLIGRVLADDIYIGPRCIATRNQNIGVGLVNRFITFRVQPISIRTPFTCRSTSWICRLCYGRSPTHGDLVELGEAVGIIAGQSIGEPGTQLTLRTFHTGGVFTGGTAEQVRAPSNGKIRFNEDLVQPTRTRHGHPAFLCSIDLYVTIESEDLLHTVKIPPKSFLLVQNDQYVESEQVIAEICAGTSTLNLKEKVRKHIYSDSDGEMHWRTDVYHAPEFPYGNVHFLSKTNHLWILLGEPYRSSLVSLSPHRDQDQMSAHSLSVKRRYTSNLSETNDRTRQNVDFSGKSKKEDRISDYSDLNRIICTDHSNLVYPAILPILDENSDFFSNLFSKRRRNHFIIPLQSIQEHKKELMLPCSGISIEIPINGIFRRNSILAFFDDPRYRRKSSGILKYGTLEMDSIVKKEELIQYRGVHEFPPKHQTNVNRFFFIPEEVHILPGSYSIMVRNNSIIGVDTQITLNRRSRVGGLVRVEKKKKRIELKIFSGDIYFPGGADKISGHSGLFIASGTGKTYAKESKKMKNWIYVQRITPSKKKFFVLVRPVVTYKIMDGITLPTLFPPDLLQERDNVQLRVVNYLLYGNGKPIRGISDTSLQLVRTCLVLNWNQEKKSSSSEAARASVVEIRTNDLIRHFLRIDFVKSPMSYIGKRNDPLGLGLLADTGLDWTNLNPYSKARIQQSLNQNQGTVHTLLNRNKECQSLSILSSSNCSRMDMDHPVKGAKYHKVVQESIQEDPLIPIRTLLGSLGTSLPIANFDSFDRLLTHNQILITNYLKLENFKQSFQLKLKYYFIAENGKIYNPNPRSSMSLNPLNLNWYFLPHNYCTETSKIISLGQFICENVCIDTKRPPLKSGQVILVQVDSVVIRSAKPYLVTPGATVHGLYGEILYEGDTLVTFIYEKSRSGDITQGLPKVEQVLEVRSIDSISMNLEKRVEGWNECITRILGIPWGFLIGAELTIVQSRISLVNKIQKVYRSQGVQIHDRHIEIIVRQITSKVLVSKDGMSNVFLPGELIGLLRAERMGRALEEGIRYQAILLGITKASLNTQSFISEASFQETARVLAKAALRGRIDWVKGLKENVILGALLPAGTGFGGFVHPSKQYNNIPLETTKKNLFEKGMRDILFHHRKLLDSFLSKKFHNT</sequence>
<keyword evidence="5 8" id="KW-0479">Metal-binding</keyword>
<dbReference type="Pfam" id="PF05000">
    <property type="entry name" value="RNA_pol_Rpb1_4"/>
    <property type="match status" value="1"/>
</dbReference>
<dbReference type="Gene3D" id="1.10.274.100">
    <property type="entry name" value="RNA polymerase Rpb1, domain 3"/>
    <property type="match status" value="1"/>
</dbReference>
<evidence type="ECO:0000256" key="3">
    <source>
        <dbReference type="ARBA" id="ARBA00022679"/>
    </source>
</evidence>
<dbReference type="EMBL" id="MF067398">
    <property type="protein sequence ID" value="ASJ65085.1"/>
    <property type="molecule type" value="Genomic_DNA"/>
</dbReference>
<dbReference type="GO" id="GO:0009507">
    <property type="term" value="C:chloroplast"/>
    <property type="evidence" value="ECO:0007669"/>
    <property type="project" value="UniProtKB-SubCell"/>
</dbReference>
<comment type="function">
    <text evidence="8">DNA-dependent RNA polymerase catalyzes the transcription of DNA into RNA using the four ribonucleoside triphosphates as substrates.</text>
</comment>
<gene>
    <name evidence="8 11" type="primary">rpoC2</name>
</gene>
<dbReference type="PANTHER" id="PTHR34995">
    <property type="entry name" value="DNA-DIRECTED RNA POLYMERASE SUBUNIT BETA"/>
    <property type="match status" value="1"/>
</dbReference>
<evidence type="ECO:0000256" key="7">
    <source>
        <dbReference type="ARBA" id="ARBA00023163"/>
    </source>
</evidence>
<dbReference type="SUPFAM" id="SSF64484">
    <property type="entry name" value="beta and beta-prime subunits of DNA dependent RNA-polymerase"/>
    <property type="match status" value="1"/>
</dbReference>
<dbReference type="PANTHER" id="PTHR34995:SF1">
    <property type="entry name" value="DNA-DIRECTED RNA POLYMERASE SUBUNIT BETA"/>
    <property type="match status" value="1"/>
</dbReference>
<evidence type="ECO:0000256" key="6">
    <source>
        <dbReference type="ARBA" id="ARBA00022833"/>
    </source>
</evidence>
<keyword evidence="1 8" id="KW-0240">DNA-directed RNA polymerase</keyword>
<dbReference type="InterPro" id="IPR050254">
    <property type="entry name" value="RNA_pol_beta''_euk"/>
</dbReference>
<feature type="domain" description="RNA polymerase Rpb1" evidence="10">
    <location>
        <begin position="98"/>
        <end position="161"/>
    </location>
</feature>
<evidence type="ECO:0000256" key="1">
    <source>
        <dbReference type="ARBA" id="ARBA00022478"/>
    </source>
</evidence>
<accession>A0A220NCX8</accession>
<comment type="subcellular location">
    <subcellularLocation>
        <location evidence="8">Plastid</location>
        <location evidence="8">Chloroplast</location>
    </subcellularLocation>
</comment>